<name>A0A347ZRX9_9CHLR</name>
<evidence type="ECO:0008006" key="4">
    <source>
        <dbReference type="Google" id="ProtNLM"/>
    </source>
</evidence>
<dbReference type="Proteomes" id="UP000256388">
    <property type="component" value="Unassembled WGS sequence"/>
</dbReference>
<protein>
    <recommendedName>
        <fullName evidence="4">Flp pilus assembly protein TadB</fullName>
    </recommendedName>
</protein>
<comment type="caution">
    <text evidence="2">The sequence shown here is derived from an EMBL/GenBank/DDBJ whole genome shotgun (WGS) entry which is preliminary data.</text>
</comment>
<feature type="transmembrane region" description="Helical" evidence="1">
    <location>
        <begin position="288"/>
        <end position="308"/>
    </location>
</feature>
<dbReference type="AlphaFoldDB" id="A0A347ZRX9"/>
<dbReference type="EMBL" id="QUMS01000001">
    <property type="protein sequence ID" value="REG11382.1"/>
    <property type="molecule type" value="Genomic_DNA"/>
</dbReference>
<proteinExistence type="predicted"/>
<organism evidence="2 3">
    <name type="scientific">Pelolinea submarina</name>
    <dbReference type="NCBI Taxonomy" id="913107"/>
    <lineage>
        <taxon>Bacteria</taxon>
        <taxon>Bacillati</taxon>
        <taxon>Chloroflexota</taxon>
        <taxon>Anaerolineae</taxon>
        <taxon>Anaerolineales</taxon>
        <taxon>Anaerolineaceae</taxon>
        <taxon>Pelolinea</taxon>
    </lineage>
</organism>
<dbReference type="OrthoDB" id="161958at2"/>
<reference evidence="2 3" key="1">
    <citation type="submission" date="2018-08" db="EMBL/GenBank/DDBJ databases">
        <title>Genomic Encyclopedia of Type Strains, Phase IV (KMG-IV): sequencing the most valuable type-strain genomes for metagenomic binning, comparative biology and taxonomic classification.</title>
        <authorList>
            <person name="Goeker M."/>
        </authorList>
    </citation>
    <scope>NUCLEOTIDE SEQUENCE [LARGE SCALE GENOMIC DNA]</scope>
    <source>
        <strain evidence="2 3">DSM 23923</strain>
    </source>
</reference>
<dbReference type="RefSeq" id="WP_116224508.1">
    <property type="nucleotide sequence ID" value="NZ_AP018437.1"/>
</dbReference>
<keyword evidence="1" id="KW-0812">Transmembrane</keyword>
<keyword evidence="1" id="KW-1133">Transmembrane helix</keyword>
<evidence type="ECO:0000313" key="3">
    <source>
        <dbReference type="Proteomes" id="UP000256388"/>
    </source>
</evidence>
<accession>A0A347ZRX9</accession>
<keyword evidence="1" id="KW-0472">Membrane</keyword>
<gene>
    <name evidence="2" type="ORF">DFR64_1261</name>
</gene>
<keyword evidence="3" id="KW-1185">Reference proteome</keyword>
<feature type="transmembrane region" description="Helical" evidence="1">
    <location>
        <begin position="7"/>
        <end position="28"/>
    </location>
</feature>
<evidence type="ECO:0000256" key="1">
    <source>
        <dbReference type="SAM" id="Phobius"/>
    </source>
</evidence>
<sequence>MNNFNEIAAKILPFLGAVLASYVIYIIGQQLSKSVFKQNTSNRVKQMIGFKEEQKVKPSDFGSTEFKIRLAFSKYHIDVYEHEKLALNLARLAISLLMVAFLHFLFGLPLITSMAGGLGGIMITNSFAAGAWTAMCNEVDKEIPIFLSGFTSTIQVNPNVLQAVEEESTVLSLNSPLKKWLIERFVRLGQERGVSALEPLVEEAFRISNSLGIMIFLIGRLWRTGGMEWKRSFALASSNLEGVMEARLMGLAAGNSAKGAVKLIIGVTLFIILVMARNPVFKSSMETTAVQAVYAMSILTMIFGYGFMSNMVDSLM</sequence>
<feature type="transmembrane region" description="Helical" evidence="1">
    <location>
        <begin position="259"/>
        <end position="276"/>
    </location>
</feature>
<feature type="transmembrane region" description="Helical" evidence="1">
    <location>
        <begin position="92"/>
        <end position="112"/>
    </location>
</feature>
<evidence type="ECO:0000313" key="2">
    <source>
        <dbReference type="EMBL" id="REG11382.1"/>
    </source>
</evidence>